<name>A0ACB7RKI2_HYAAI</name>
<accession>A0ACB7RKI2</accession>
<evidence type="ECO:0000313" key="1">
    <source>
        <dbReference type="EMBL" id="KAH6923143.1"/>
    </source>
</evidence>
<proteinExistence type="predicted"/>
<dbReference type="EMBL" id="CM023489">
    <property type="protein sequence ID" value="KAH6923143.1"/>
    <property type="molecule type" value="Genomic_DNA"/>
</dbReference>
<organism evidence="1 2">
    <name type="scientific">Hyalomma asiaticum</name>
    <name type="common">Tick</name>
    <dbReference type="NCBI Taxonomy" id="266040"/>
    <lineage>
        <taxon>Eukaryota</taxon>
        <taxon>Metazoa</taxon>
        <taxon>Ecdysozoa</taxon>
        <taxon>Arthropoda</taxon>
        <taxon>Chelicerata</taxon>
        <taxon>Arachnida</taxon>
        <taxon>Acari</taxon>
        <taxon>Parasitiformes</taxon>
        <taxon>Ixodida</taxon>
        <taxon>Ixodoidea</taxon>
        <taxon>Ixodidae</taxon>
        <taxon>Hyalomminae</taxon>
        <taxon>Hyalomma</taxon>
    </lineage>
</organism>
<dbReference type="Proteomes" id="UP000821845">
    <property type="component" value="Chromosome 9"/>
</dbReference>
<protein>
    <submittedName>
        <fullName evidence="1">Uncharacterized protein</fullName>
    </submittedName>
</protein>
<gene>
    <name evidence="1" type="ORF">HPB50_023477</name>
</gene>
<reference evidence="1" key="1">
    <citation type="submission" date="2020-05" db="EMBL/GenBank/DDBJ databases">
        <title>Large-scale comparative analyses of tick genomes elucidate their genetic diversity and vector capacities.</title>
        <authorList>
            <person name="Jia N."/>
            <person name="Wang J."/>
            <person name="Shi W."/>
            <person name="Du L."/>
            <person name="Sun Y."/>
            <person name="Zhan W."/>
            <person name="Jiang J."/>
            <person name="Wang Q."/>
            <person name="Zhang B."/>
            <person name="Ji P."/>
            <person name="Sakyi L.B."/>
            <person name="Cui X."/>
            <person name="Yuan T."/>
            <person name="Jiang B."/>
            <person name="Yang W."/>
            <person name="Lam T.T.-Y."/>
            <person name="Chang Q."/>
            <person name="Ding S."/>
            <person name="Wang X."/>
            <person name="Zhu J."/>
            <person name="Ruan X."/>
            <person name="Zhao L."/>
            <person name="Wei J."/>
            <person name="Que T."/>
            <person name="Du C."/>
            <person name="Cheng J."/>
            <person name="Dai P."/>
            <person name="Han X."/>
            <person name="Huang E."/>
            <person name="Gao Y."/>
            <person name="Liu J."/>
            <person name="Shao H."/>
            <person name="Ye R."/>
            <person name="Li L."/>
            <person name="Wei W."/>
            <person name="Wang X."/>
            <person name="Wang C."/>
            <person name="Yang T."/>
            <person name="Huo Q."/>
            <person name="Li W."/>
            <person name="Guo W."/>
            <person name="Chen H."/>
            <person name="Zhou L."/>
            <person name="Ni X."/>
            <person name="Tian J."/>
            <person name="Zhou Y."/>
            <person name="Sheng Y."/>
            <person name="Liu T."/>
            <person name="Pan Y."/>
            <person name="Xia L."/>
            <person name="Li J."/>
            <person name="Zhao F."/>
            <person name="Cao W."/>
        </authorList>
    </citation>
    <scope>NUCLEOTIDE SEQUENCE</scope>
    <source>
        <strain evidence="1">Hyas-2018</strain>
    </source>
</reference>
<sequence length="685" mass="75982">MVLWLIAIGAILGSLYFGVYEQEWTLSALRIGQRSWDDDFYGAPPLLVHKPGHQHGQTSQHPLFDRVRAATERLDAERYERANQALQVVHDTPEGIPATSLVILVPLLVGVVFKCYEVHRRRSSRELLAVEFPALLSYAEAGSAIDEPADGESVHSRSRRKESWTPARECLPYASHGVFPTEELTAAGRIQQWLPGVTLQESHGHRPGEYLTTRLSDADVHSHRAGQERPLRSRGKLSCRVAVGEKVRAEDADGPEIKSDLTEHLQYGVEWASEDGSEEIAVLKDYDDEDKPLLELSDDSSDSERSNDDGRHSGRRGGDRSDVNNSGLSEETAYMELPKSTRSSEEASICSLDVATQDAWLSVTAAVDPLVATRAPLPHPSQKPRSALGQLLEACRQKEPASFTSILHELGVKNCVKMHESEHSDVFLVSTASGDTMALKVYDCAHFGDSLRCVINEIRIGWSLSMLAKGRENQTEGFPQLYMTRFVWDSYPALLESACTSYLKRRGSADFRDYGRKLYSPYAVLCMENAGEPLSKAALGLLDNALQVRAVVQQVALALAVAETELEFEHRALTAGHVLLKAARRRVAHYRLMNNALAIELHGWETRIVDFAASRINPGGGLLETHKQIFAYGTDLWADAERDAWKDIDQWSKEMPSYRSARDFVIARVLPKAALAALPVQGRAA</sequence>
<keyword evidence="2" id="KW-1185">Reference proteome</keyword>
<evidence type="ECO:0000313" key="2">
    <source>
        <dbReference type="Proteomes" id="UP000821845"/>
    </source>
</evidence>
<comment type="caution">
    <text evidence="1">The sequence shown here is derived from an EMBL/GenBank/DDBJ whole genome shotgun (WGS) entry which is preliminary data.</text>
</comment>